<organism evidence="9 10">
    <name type="scientific">Rhinocladiella mackenziei CBS 650.93</name>
    <dbReference type="NCBI Taxonomy" id="1442369"/>
    <lineage>
        <taxon>Eukaryota</taxon>
        <taxon>Fungi</taxon>
        <taxon>Dikarya</taxon>
        <taxon>Ascomycota</taxon>
        <taxon>Pezizomycotina</taxon>
        <taxon>Eurotiomycetes</taxon>
        <taxon>Chaetothyriomycetidae</taxon>
        <taxon>Chaetothyriales</taxon>
        <taxon>Herpotrichiellaceae</taxon>
        <taxon>Rhinocladiella</taxon>
    </lineage>
</organism>
<feature type="domain" description="Pre-rRNA-processing protein Ipi1 N-terminal" evidence="8">
    <location>
        <begin position="131"/>
        <end position="226"/>
    </location>
</feature>
<dbReference type="SUPFAM" id="SSF48371">
    <property type="entry name" value="ARM repeat"/>
    <property type="match status" value="1"/>
</dbReference>
<evidence type="ECO:0000313" key="9">
    <source>
        <dbReference type="EMBL" id="KIX10404.1"/>
    </source>
</evidence>
<dbReference type="VEuPathDB" id="FungiDB:Z518_01486"/>
<dbReference type="Proteomes" id="UP000053617">
    <property type="component" value="Unassembled WGS sequence"/>
</dbReference>
<evidence type="ECO:0000256" key="5">
    <source>
        <dbReference type="ARBA" id="ARBA00023242"/>
    </source>
</evidence>
<dbReference type="STRING" id="1442369.A0A0D2IWM9"/>
<comment type="similarity">
    <text evidence="3 6">Belongs to the IPI1/TEX10 family.</text>
</comment>
<evidence type="ECO:0000256" key="6">
    <source>
        <dbReference type="RuleBase" id="RU368021"/>
    </source>
</evidence>
<evidence type="ECO:0000313" key="10">
    <source>
        <dbReference type="Proteomes" id="UP000053617"/>
    </source>
</evidence>
<dbReference type="GO" id="GO:0120330">
    <property type="term" value="C:rixosome complex"/>
    <property type="evidence" value="ECO:0007669"/>
    <property type="project" value="UniProtKB-UniRule"/>
</dbReference>
<dbReference type="InterPro" id="IPR024679">
    <property type="entry name" value="Ipi1_N"/>
</dbReference>
<comment type="function">
    <text evidence="1 6">Component of the RIX1 complex required for processing of ITS2 sequences from 35S pre-rRNA.</text>
</comment>
<dbReference type="PANTHER" id="PTHR16056">
    <property type="entry name" value="REGULATOR OF MICROTUBULE DYNAMICS PROTEIN"/>
    <property type="match status" value="1"/>
</dbReference>
<keyword evidence="10" id="KW-1185">Reference proteome</keyword>
<dbReference type="InterPro" id="IPR011989">
    <property type="entry name" value="ARM-like"/>
</dbReference>
<keyword evidence="6" id="KW-0690">Ribosome biogenesis</keyword>
<keyword evidence="6" id="KW-0698">rRNA processing</keyword>
<dbReference type="EMBL" id="KN847475">
    <property type="protein sequence ID" value="KIX10404.1"/>
    <property type="molecule type" value="Genomic_DNA"/>
</dbReference>
<evidence type="ECO:0000256" key="3">
    <source>
        <dbReference type="ARBA" id="ARBA00006427"/>
    </source>
</evidence>
<gene>
    <name evidence="9" type="ORF">Z518_01486</name>
</gene>
<dbReference type="PANTHER" id="PTHR16056:SF2">
    <property type="entry name" value="TESTIS-EXPRESSED PROTEIN 10"/>
    <property type="match status" value="1"/>
</dbReference>
<dbReference type="AlphaFoldDB" id="A0A0D2IWM9"/>
<dbReference type="OrthoDB" id="361362at2759"/>
<name>A0A0D2IWM9_9EURO</name>
<comment type="subunit">
    <text evidence="4">Component of the RIX1 complex, composed of IPI1, RIX1/IPI2 and IPI3 in a 1:2:2 stoichiometry. The complex interacts (via RIX1) with MDN1 (via its hexameric AAA ATPase ring) and the pre-60S ribosome particles.</text>
</comment>
<dbReference type="GO" id="GO:0006364">
    <property type="term" value="P:rRNA processing"/>
    <property type="evidence" value="ECO:0007669"/>
    <property type="project" value="UniProtKB-UniRule"/>
</dbReference>
<keyword evidence="5 6" id="KW-0539">Nucleus</keyword>
<evidence type="ECO:0000256" key="4">
    <source>
        <dbReference type="ARBA" id="ARBA00011141"/>
    </source>
</evidence>
<feature type="compositionally biased region" description="Basic residues" evidence="7">
    <location>
        <begin position="1"/>
        <end position="11"/>
    </location>
</feature>
<evidence type="ECO:0000259" key="8">
    <source>
        <dbReference type="Pfam" id="PF12333"/>
    </source>
</evidence>
<evidence type="ECO:0000256" key="1">
    <source>
        <dbReference type="ARBA" id="ARBA00002355"/>
    </source>
</evidence>
<proteinExistence type="inferred from homology"/>
<dbReference type="Gene3D" id="1.25.10.10">
    <property type="entry name" value="Leucine-rich Repeat Variant"/>
    <property type="match status" value="1"/>
</dbReference>
<comment type="subcellular location">
    <subcellularLocation>
        <location evidence="2 6">Nucleus</location>
    </subcellularLocation>
</comment>
<accession>A0A0D2IWM9</accession>
<protein>
    <recommendedName>
        <fullName evidence="6">Pre-rRNA-processing protein</fullName>
    </recommendedName>
</protein>
<evidence type="ECO:0000256" key="7">
    <source>
        <dbReference type="SAM" id="MobiDB-lite"/>
    </source>
</evidence>
<reference evidence="9 10" key="1">
    <citation type="submission" date="2015-01" db="EMBL/GenBank/DDBJ databases">
        <title>The Genome Sequence of Rhinocladiella mackenzie CBS 650.93.</title>
        <authorList>
            <consortium name="The Broad Institute Genomics Platform"/>
            <person name="Cuomo C."/>
            <person name="de Hoog S."/>
            <person name="Gorbushina A."/>
            <person name="Stielow B."/>
            <person name="Teixiera M."/>
            <person name="Abouelleil A."/>
            <person name="Chapman S.B."/>
            <person name="Priest M."/>
            <person name="Young S.K."/>
            <person name="Wortman J."/>
            <person name="Nusbaum C."/>
            <person name="Birren B."/>
        </authorList>
    </citation>
    <scope>NUCLEOTIDE SEQUENCE [LARGE SCALE GENOMIC DNA]</scope>
    <source>
        <strain evidence="9 10">CBS 650.93</strain>
    </source>
</reference>
<dbReference type="Pfam" id="PF12333">
    <property type="entry name" value="Ipi1_N"/>
    <property type="match status" value="1"/>
</dbReference>
<dbReference type="GO" id="GO:0005634">
    <property type="term" value="C:nucleus"/>
    <property type="evidence" value="ECO:0007669"/>
    <property type="project" value="UniProtKB-SubCell"/>
</dbReference>
<evidence type="ECO:0000256" key="2">
    <source>
        <dbReference type="ARBA" id="ARBA00004123"/>
    </source>
</evidence>
<sequence>MGSSAKKKKEKKKDFQKQKLKVGKAKPKADNHTDTSFRSKAIVLNQQLEIDAPSQSTIFLHQVSLLNSRSDSQKRDSLSYLTTYLGSTTPGSALPTTIDSLLSNLCPLILDGSAGVRNQLLKLFQVLPKEVIRDHVAKILPYMRAGMTHLSRDIRVSAIDFLSFLVKIAGSELVSCPGGWRQTLECFTTVLGWRSADASTWSSSRASFGGDIKSTARIMQVLSEFLQVGLSNDQASLFGKDTLAMDFPLWQTDALLMPTKSNAYAYLNFFGSQIDDENQILDDREERFRVFEKSFQPVVMAGINAARKEGGELGRASSFLIKTLKRERNI</sequence>
<dbReference type="HOGENOM" id="CLU_050252_2_0_1"/>
<dbReference type="RefSeq" id="XP_013277540.1">
    <property type="nucleotide sequence ID" value="XM_013422086.1"/>
</dbReference>
<feature type="region of interest" description="Disordered" evidence="7">
    <location>
        <begin position="1"/>
        <end position="33"/>
    </location>
</feature>
<dbReference type="GeneID" id="25289557"/>
<dbReference type="InterPro" id="IPR016024">
    <property type="entry name" value="ARM-type_fold"/>
</dbReference>